<dbReference type="Gene3D" id="3.60.10.10">
    <property type="entry name" value="Endonuclease/exonuclease/phosphatase"/>
    <property type="match status" value="1"/>
</dbReference>
<evidence type="ECO:0000313" key="2">
    <source>
        <dbReference type="EMBL" id="VDP95440.1"/>
    </source>
</evidence>
<dbReference type="WBParaSite" id="ECPE_0001808501-mRNA-1">
    <property type="protein sequence ID" value="ECPE_0001808501-mRNA-1"/>
    <property type="gene ID" value="ECPE_0001808501"/>
</dbReference>
<dbReference type="InterPro" id="IPR036691">
    <property type="entry name" value="Endo/exonu/phosph_ase_sf"/>
</dbReference>
<name>A0A183BFQ2_9TREM</name>
<evidence type="ECO:0000256" key="1">
    <source>
        <dbReference type="SAM" id="MobiDB-lite"/>
    </source>
</evidence>
<sequence length="243" mass="25920">METGNLSPARESRAVCYRARLQVADRGTAVISRLTVNKVALRISGRGQSAAALEDVPYPIPPPPPFSGSSDDRANTSALDGNSAAVPSCPTSTTVQISPNPPPAEALLRSRCSFKLATLNVCTLLRIEQKADLARALETLAIDVCCIQETRIQDSGSIIRLTSPSNPSVKFYLRLNGDPEAAASGLAGVCVALSERAEAALLDWFPVDSRKALGVSETICEAEGSPIHNQQQRLARWAEHFKA</sequence>
<dbReference type="Proteomes" id="UP000272942">
    <property type="component" value="Unassembled WGS sequence"/>
</dbReference>
<dbReference type="AlphaFoldDB" id="A0A183BFQ2"/>
<feature type="region of interest" description="Disordered" evidence="1">
    <location>
        <begin position="54"/>
        <end position="101"/>
    </location>
</feature>
<dbReference type="OrthoDB" id="6272694at2759"/>
<organism evidence="4">
    <name type="scientific">Echinostoma caproni</name>
    <dbReference type="NCBI Taxonomy" id="27848"/>
    <lineage>
        <taxon>Eukaryota</taxon>
        <taxon>Metazoa</taxon>
        <taxon>Spiralia</taxon>
        <taxon>Lophotrochozoa</taxon>
        <taxon>Platyhelminthes</taxon>
        <taxon>Trematoda</taxon>
        <taxon>Digenea</taxon>
        <taxon>Plagiorchiida</taxon>
        <taxon>Echinostomata</taxon>
        <taxon>Echinostomatoidea</taxon>
        <taxon>Echinostomatidae</taxon>
        <taxon>Echinostoma</taxon>
    </lineage>
</organism>
<protein>
    <submittedName>
        <fullName evidence="4">Endo/exonuclease/phosphatase domain-containing protein</fullName>
    </submittedName>
</protein>
<evidence type="ECO:0000313" key="3">
    <source>
        <dbReference type="Proteomes" id="UP000272942"/>
    </source>
</evidence>
<evidence type="ECO:0000313" key="4">
    <source>
        <dbReference type="WBParaSite" id="ECPE_0001808501-mRNA-1"/>
    </source>
</evidence>
<reference evidence="4" key="1">
    <citation type="submission" date="2016-06" db="UniProtKB">
        <authorList>
            <consortium name="WormBaseParasite"/>
        </authorList>
    </citation>
    <scope>IDENTIFICATION</scope>
</reference>
<reference evidence="2 3" key="2">
    <citation type="submission" date="2018-11" db="EMBL/GenBank/DDBJ databases">
        <authorList>
            <consortium name="Pathogen Informatics"/>
        </authorList>
    </citation>
    <scope>NUCLEOTIDE SEQUENCE [LARGE SCALE GENOMIC DNA]</scope>
    <source>
        <strain evidence="2 3">Egypt</strain>
    </source>
</reference>
<gene>
    <name evidence="2" type="ORF">ECPE_LOCUS18037</name>
</gene>
<proteinExistence type="predicted"/>
<feature type="compositionally biased region" description="Polar residues" evidence="1">
    <location>
        <begin position="89"/>
        <end position="98"/>
    </location>
</feature>
<keyword evidence="3" id="KW-1185">Reference proteome</keyword>
<accession>A0A183BFQ2</accession>
<dbReference type="EMBL" id="UZAN01073955">
    <property type="protein sequence ID" value="VDP95440.1"/>
    <property type="molecule type" value="Genomic_DNA"/>
</dbReference>
<dbReference type="SUPFAM" id="SSF56219">
    <property type="entry name" value="DNase I-like"/>
    <property type="match status" value="1"/>
</dbReference>